<dbReference type="PROSITE" id="PS50011">
    <property type="entry name" value="PROTEIN_KINASE_DOM"/>
    <property type="match status" value="1"/>
</dbReference>
<evidence type="ECO:0000256" key="10">
    <source>
        <dbReference type="ARBA" id="ARBA00022840"/>
    </source>
</evidence>
<feature type="domain" description="CNH" evidence="19">
    <location>
        <begin position="1445"/>
        <end position="1745"/>
    </location>
</feature>
<feature type="coiled-coil region" evidence="15">
    <location>
        <begin position="1152"/>
        <end position="1225"/>
    </location>
</feature>
<dbReference type="Gene3D" id="3.30.60.20">
    <property type="match status" value="1"/>
</dbReference>
<dbReference type="OMA" id="EGETHQK"/>
<evidence type="ECO:0000256" key="14">
    <source>
        <dbReference type="PROSITE-ProRule" id="PRU10141"/>
    </source>
</evidence>
<dbReference type="SMART" id="SM00036">
    <property type="entry name" value="CNH"/>
    <property type="match status" value="1"/>
</dbReference>
<dbReference type="InParanoid" id="A0A7R8UMU4"/>
<dbReference type="PROSITE" id="PS00108">
    <property type="entry name" value="PROTEIN_KINASE_ST"/>
    <property type="match status" value="1"/>
</dbReference>
<dbReference type="OrthoDB" id="5919042at2759"/>
<dbReference type="InterPro" id="IPR046349">
    <property type="entry name" value="C1-like_sf"/>
</dbReference>
<dbReference type="Gene3D" id="1.10.510.10">
    <property type="entry name" value="Transferase(Phosphotransferase) domain 1"/>
    <property type="match status" value="1"/>
</dbReference>
<dbReference type="Pfam" id="PF00780">
    <property type="entry name" value="CNH"/>
    <property type="match status" value="1"/>
</dbReference>
<dbReference type="InterPro" id="IPR017441">
    <property type="entry name" value="Protein_kinase_ATP_BS"/>
</dbReference>
<dbReference type="InterPro" id="IPR000719">
    <property type="entry name" value="Prot_kinase_dom"/>
</dbReference>
<dbReference type="GO" id="GO:0015629">
    <property type="term" value="C:actin cytoskeleton"/>
    <property type="evidence" value="ECO:0007669"/>
    <property type="project" value="TreeGrafter"/>
</dbReference>
<dbReference type="InterPro" id="IPR001180">
    <property type="entry name" value="CNH_dom"/>
</dbReference>
<evidence type="ECO:0000256" key="16">
    <source>
        <dbReference type="SAM" id="MobiDB-lite"/>
    </source>
</evidence>
<dbReference type="PROSITE" id="PS51285">
    <property type="entry name" value="AGC_KINASE_CTER"/>
    <property type="match status" value="1"/>
</dbReference>
<evidence type="ECO:0000256" key="13">
    <source>
        <dbReference type="ARBA" id="ARBA00048679"/>
    </source>
</evidence>
<feature type="compositionally biased region" description="Basic and acidic residues" evidence="16">
    <location>
        <begin position="1274"/>
        <end position="1283"/>
    </location>
</feature>
<evidence type="ECO:0000259" key="17">
    <source>
        <dbReference type="PROSITE" id="PS50011"/>
    </source>
</evidence>
<comment type="catalytic activity">
    <reaction evidence="12">
        <text>L-threonyl-[protein] + ATP = O-phospho-L-threonyl-[protein] + ADP + H(+)</text>
        <dbReference type="Rhea" id="RHEA:46608"/>
        <dbReference type="Rhea" id="RHEA-COMP:11060"/>
        <dbReference type="Rhea" id="RHEA-COMP:11605"/>
        <dbReference type="ChEBI" id="CHEBI:15378"/>
        <dbReference type="ChEBI" id="CHEBI:30013"/>
        <dbReference type="ChEBI" id="CHEBI:30616"/>
        <dbReference type="ChEBI" id="CHEBI:61977"/>
        <dbReference type="ChEBI" id="CHEBI:456216"/>
        <dbReference type="EC" id="2.7.11.1"/>
    </reaction>
</comment>
<keyword evidence="10 14" id="KW-0067">ATP-binding</keyword>
<keyword evidence="22" id="KW-1185">Reference proteome</keyword>
<feature type="domain" description="Phorbol-ester/DAG-type" evidence="18">
    <location>
        <begin position="1337"/>
        <end position="1387"/>
    </location>
</feature>
<sequence length="1810" mass="207379">MSSQIEPISVRTTRLNNLVLNRKAATSRTSKLVADALSREGLLDALCLLYSECNKEQLKKRDKQIFEFVSKYRPVLQETEKLRVSSSDFNVKTIIGKGYFGDVFLVSEKATGDVYALKKIKKEMITNSQVKEERDIMASRATEWITHLQYAFQDSDHLCLVMEYLPGGDLLSLMMRNGAFDEDLAKFYLAELALAINALHTMGYVHRDIKPENILIDRFGHIKLADFGNAAAMDKDGQVMSLSPVGTPDYIAPELLQTISTQKVSKAVHDVKCDFWSMGIIGYELVCETTPFHDDNVHETYSKILSFCDGKEPEKLTYPQDVTLSRPFRNLLEGLITKSRYRLTFPGIRKHEFFEDVDWENLRHTVPPIIPSVSSDDDVSNFEDIERIKGRRSTFVKAPRKMGNFNEFSGHDLPFLGYGFIHEEKTDAISEEEESLAPQLNKLNAKVRELQRTNKGQTEEIKTLQEKLVRAESKANQTDSVSKILRDTKEELSNMKERLKEKTAELASSRTEVKTLKSSLKIEEEMRLKSDATISQVLSSTYQKWEKAKQLSDQNYEKLISEKKTEIANILQKLEACEDELRTKSDQCTHLQEKIENYKEMLRTNKDQSSSDKTEFEKSKAQIAEAYESKIAELQDKLRAERSTKSKLSDELRGVRSELDESICSTNSNRQAKLATEKNIEDLKKRLNREIEENNNLRAECAELQKHSDELEKSCENLKVEIEKVKHEQQILEERRRSYELESGLSSPYRTAHASLTDLHAVEEQLRNDLVAAKENEDAQRKRADQLETAVSRLEEMIAKLSEQPKSVGDMLEKQNEKLEDELTTAREQMIVERQAARTASLALWKVEKQVDDLKLEKKRVERRMELTEERIKKVQAERDEVQQKLKLSEALLSQKESKIEELKEEIVNLKADNQKEHGRWEKAEQERMKEKSEVIEQISTVHKLEEKAEECRAKMLQALQKNDSVNFENKRLLRELTEERERLACLNDNHQQLEMKLKQTEDNYEMLKVACSITDTQLSEIEVMLDTEMKRNKESAEKIDNLWKDLRKKDEEIGKLKQSINVEAAAKIAAETKLKNLQQDVEELKASLESCHQKIVEQQRELVEKTGALFEAQERTEVLSSDTVNLQTVNTNFSKEIQVLKEENTRILTDLFLAKEEANKLARECREAKNNIEELQQEVEQLNGELEEQKNYNIQRDIKSEATISQHKKLIDYLQLKVEDLSQKKKKTLADMIFGTSTTNSRKENLSPNAIESTITYRTLQEELKRERAHSKALKEQLERTKAQLTSYRSSEHQSPKKEERVQEEPPKNIPIRKSSEVSVKRTETTASSKRRTYQTHRFELSLENTESMTCEVCFQPILPGSPYWRCKECKTSVHRKCRSGVHTSCDGEVVPMNIKAEKSTKFNIGESVDSLCPAGSSESGLSVEANASYLGELIFQAKSFSPGLKVNCAYEMSDDVILLGCNTGLYSYHFETAELVHIAGIESVNYIAISKRILKAILIGANGEYLYQCDLRHLQARCQTIACMKPKLEATVLDLPFANRARNELWHLVKISNEVGDLNDAVAIAATSTRIVILKYDLQMYRFRPDRALDTATAVSSILFTKHSAIVGSDKFFEIDLNSYSAEEFVDISDASMVHTRSCQPMAAFRISAQEFLLCFTECGIFVDEYGCRSRPYDLNWNYTPTGFIYREPLLYISHFQILQVLRIHRSYSNEAPSSSEDEEQNSLRTFMNFYMPALLCEQGRLSVYLAATERETDEQELYLIDGVQAFKSNTNVSLETLSSQATCITVDSASLVSSDIRSLADGMSSET</sequence>
<dbReference type="EMBL" id="LR899010">
    <property type="protein sequence ID" value="CAD7083409.1"/>
    <property type="molecule type" value="Genomic_DNA"/>
</dbReference>
<accession>A0A7R8UMU4</accession>
<dbReference type="PROSITE" id="PS00107">
    <property type="entry name" value="PROTEIN_KINASE_ATP"/>
    <property type="match status" value="1"/>
</dbReference>
<evidence type="ECO:0000256" key="7">
    <source>
        <dbReference type="ARBA" id="ARBA00022771"/>
    </source>
</evidence>
<evidence type="ECO:0000256" key="3">
    <source>
        <dbReference type="ARBA" id="ARBA00022553"/>
    </source>
</evidence>
<keyword evidence="11 15" id="KW-0175">Coiled coil</keyword>
<dbReference type="InterPro" id="IPR002219">
    <property type="entry name" value="PKC_DAG/PE"/>
</dbReference>
<keyword evidence="2" id="KW-0723">Serine/threonine-protein kinase</keyword>
<feature type="binding site" evidence="14">
    <location>
        <position position="118"/>
    </location>
    <ligand>
        <name>ATP</name>
        <dbReference type="ChEBI" id="CHEBI:30616"/>
    </ligand>
</feature>
<dbReference type="GO" id="GO:0031032">
    <property type="term" value="P:actomyosin structure organization"/>
    <property type="evidence" value="ECO:0007669"/>
    <property type="project" value="TreeGrafter"/>
</dbReference>
<evidence type="ECO:0000256" key="4">
    <source>
        <dbReference type="ARBA" id="ARBA00022679"/>
    </source>
</evidence>
<dbReference type="CDD" id="cd00029">
    <property type="entry name" value="C1"/>
    <property type="match status" value="1"/>
</dbReference>
<dbReference type="GO" id="GO:0004674">
    <property type="term" value="F:protein serine/threonine kinase activity"/>
    <property type="evidence" value="ECO:0007669"/>
    <property type="project" value="UniProtKB-KW"/>
</dbReference>
<keyword evidence="6 14" id="KW-0547">Nucleotide-binding</keyword>
<dbReference type="GO" id="GO:0008270">
    <property type="term" value="F:zinc ion binding"/>
    <property type="evidence" value="ECO:0007669"/>
    <property type="project" value="UniProtKB-KW"/>
</dbReference>
<keyword evidence="3" id="KW-0597">Phosphoprotein</keyword>
<feature type="domain" description="Protein kinase" evidence="17">
    <location>
        <begin position="89"/>
        <end position="354"/>
    </location>
</feature>
<evidence type="ECO:0000256" key="9">
    <source>
        <dbReference type="ARBA" id="ARBA00022833"/>
    </source>
</evidence>
<evidence type="ECO:0000256" key="5">
    <source>
        <dbReference type="ARBA" id="ARBA00022723"/>
    </source>
</evidence>
<dbReference type="EC" id="2.7.11.1" evidence="1"/>
<dbReference type="GO" id="GO:0005524">
    <property type="term" value="F:ATP binding"/>
    <property type="evidence" value="ECO:0007669"/>
    <property type="project" value="UniProtKB-UniRule"/>
</dbReference>
<feature type="coiled-coil region" evidence="15">
    <location>
        <begin position="440"/>
        <end position="512"/>
    </location>
</feature>
<dbReference type="Gene3D" id="3.30.200.20">
    <property type="entry name" value="Phosphorylase Kinase, domain 1"/>
    <property type="match status" value="1"/>
</dbReference>
<evidence type="ECO:0000256" key="1">
    <source>
        <dbReference type="ARBA" id="ARBA00012513"/>
    </source>
</evidence>
<evidence type="ECO:0000256" key="11">
    <source>
        <dbReference type="ARBA" id="ARBA00023054"/>
    </source>
</evidence>
<dbReference type="SUPFAM" id="SSF56112">
    <property type="entry name" value="Protein kinase-like (PK-like)"/>
    <property type="match status" value="1"/>
</dbReference>
<feature type="compositionally biased region" description="Basic and acidic residues" evidence="16">
    <location>
        <begin position="1291"/>
        <end position="1308"/>
    </location>
</feature>
<keyword evidence="7" id="KW-0863">Zinc-finger</keyword>
<evidence type="ECO:0000256" key="12">
    <source>
        <dbReference type="ARBA" id="ARBA00047899"/>
    </source>
</evidence>
<keyword evidence="5" id="KW-0479">Metal-binding</keyword>
<dbReference type="FunCoup" id="A0A7R8UMU4">
    <property type="interactions" value="81"/>
</dbReference>
<keyword evidence="8" id="KW-0418">Kinase</keyword>
<keyword evidence="9" id="KW-0862">Zinc</keyword>
<dbReference type="SMART" id="SM00133">
    <property type="entry name" value="S_TK_X"/>
    <property type="match status" value="1"/>
</dbReference>
<proteinExistence type="predicted"/>
<dbReference type="Proteomes" id="UP000594454">
    <property type="component" value="Chromosome 2"/>
</dbReference>
<dbReference type="SUPFAM" id="SSF57889">
    <property type="entry name" value="Cysteine-rich domain"/>
    <property type="match status" value="1"/>
</dbReference>
<dbReference type="GO" id="GO:0000281">
    <property type="term" value="P:mitotic cytokinesis"/>
    <property type="evidence" value="ECO:0007669"/>
    <property type="project" value="TreeGrafter"/>
</dbReference>
<dbReference type="PROSITE" id="PS00479">
    <property type="entry name" value="ZF_DAG_PE_1"/>
    <property type="match status" value="1"/>
</dbReference>
<evidence type="ECO:0000259" key="19">
    <source>
        <dbReference type="PROSITE" id="PS50219"/>
    </source>
</evidence>
<feature type="region of interest" description="Disordered" evidence="16">
    <location>
        <begin position="1269"/>
        <end position="1334"/>
    </location>
</feature>
<dbReference type="InterPro" id="IPR000961">
    <property type="entry name" value="AGC-kinase_C"/>
</dbReference>
<organism evidence="21 22">
    <name type="scientific">Hermetia illucens</name>
    <name type="common">Black soldier fly</name>
    <dbReference type="NCBI Taxonomy" id="343691"/>
    <lineage>
        <taxon>Eukaryota</taxon>
        <taxon>Metazoa</taxon>
        <taxon>Ecdysozoa</taxon>
        <taxon>Arthropoda</taxon>
        <taxon>Hexapoda</taxon>
        <taxon>Insecta</taxon>
        <taxon>Pterygota</taxon>
        <taxon>Neoptera</taxon>
        <taxon>Endopterygota</taxon>
        <taxon>Diptera</taxon>
        <taxon>Brachycera</taxon>
        <taxon>Stratiomyomorpha</taxon>
        <taxon>Stratiomyidae</taxon>
        <taxon>Hermetiinae</taxon>
        <taxon>Hermetia</taxon>
    </lineage>
</organism>
<dbReference type="InterPro" id="IPR008271">
    <property type="entry name" value="Ser/Thr_kinase_AS"/>
</dbReference>
<dbReference type="PROSITE" id="PS50219">
    <property type="entry name" value="CNH"/>
    <property type="match status" value="1"/>
</dbReference>
<evidence type="ECO:0000256" key="15">
    <source>
        <dbReference type="SAM" id="Coils"/>
    </source>
</evidence>
<reference evidence="21 22" key="1">
    <citation type="submission" date="2020-11" db="EMBL/GenBank/DDBJ databases">
        <authorList>
            <person name="Wallbank WR R."/>
            <person name="Pardo Diaz C."/>
            <person name="Kozak K."/>
            <person name="Martin S."/>
            <person name="Jiggins C."/>
            <person name="Moest M."/>
            <person name="Warren A I."/>
            <person name="Generalovic N T."/>
            <person name="Byers J.R.P. K."/>
            <person name="Montejo-Kovacevich G."/>
            <person name="Yen C E."/>
        </authorList>
    </citation>
    <scope>NUCLEOTIDE SEQUENCE [LARGE SCALE GENOMIC DNA]</scope>
</reference>
<dbReference type="PROSITE" id="PS50081">
    <property type="entry name" value="ZF_DAG_PE_2"/>
    <property type="match status" value="1"/>
</dbReference>
<dbReference type="PANTHER" id="PTHR22988:SF71">
    <property type="entry name" value="CITRON RHO-INTERACTING KINASE"/>
    <property type="match status" value="1"/>
</dbReference>
<protein>
    <recommendedName>
        <fullName evidence="1">non-specific serine/threonine protein kinase</fullName>
        <ecNumber evidence="1">2.7.11.1</ecNumber>
    </recommendedName>
</protein>
<feature type="domain" description="AGC-kinase C-terminal" evidence="20">
    <location>
        <begin position="355"/>
        <end position="430"/>
    </location>
</feature>
<dbReference type="PANTHER" id="PTHR22988">
    <property type="entry name" value="MYOTONIC DYSTROPHY S/T KINASE-RELATED"/>
    <property type="match status" value="1"/>
</dbReference>
<feature type="compositionally biased region" description="Basic and acidic residues" evidence="16">
    <location>
        <begin position="1315"/>
        <end position="1325"/>
    </location>
</feature>
<evidence type="ECO:0000259" key="20">
    <source>
        <dbReference type="PROSITE" id="PS51285"/>
    </source>
</evidence>
<evidence type="ECO:0000259" key="18">
    <source>
        <dbReference type="PROSITE" id="PS50081"/>
    </source>
</evidence>
<comment type="catalytic activity">
    <reaction evidence="13">
        <text>L-seryl-[protein] + ATP = O-phospho-L-seryl-[protein] + ADP + H(+)</text>
        <dbReference type="Rhea" id="RHEA:17989"/>
        <dbReference type="Rhea" id="RHEA-COMP:9863"/>
        <dbReference type="Rhea" id="RHEA-COMP:11604"/>
        <dbReference type="ChEBI" id="CHEBI:15378"/>
        <dbReference type="ChEBI" id="CHEBI:29999"/>
        <dbReference type="ChEBI" id="CHEBI:30616"/>
        <dbReference type="ChEBI" id="CHEBI:83421"/>
        <dbReference type="ChEBI" id="CHEBI:456216"/>
        <dbReference type="EC" id="2.7.11.1"/>
    </reaction>
</comment>
<evidence type="ECO:0000313" key="21">
    <source>
        <dbReference type="EMBL" id="CAD7083409.1"/>
    </source>
</evidence>
<feature type="coiled-coil region" evidence="15">
    <location>
        <begin position="1068"/>
        <end position="1102"/>
    </location>
</feature>
<dbReference type="GO" id="GO:0005737">
    <property type="term" value="C:cytoplasm"/>
    <property type="evidence" value="ECO:0007669"/>
    <property type="project" value="TreeGrafter"/>
</dbReference>
<evidence type="ECO:0000256" key="2">
    <source>
        <dbReference type="ARBA" id="ARBA00022527"/>
    </source>
</evidence>
<keyword evidence="4" id="KW-0808">Transferase</keyword>
<evidence type="ECO:0000313" key="22">
    <source>
        <dbReference type="Proteomes" id="UP000594454"/>
    </source>
</evidence>
<name>A0A7R8UMU4_HERIL</name>
<dbReference type="FunFam" id="1.10.510.10:FF:000751">
    <property type="entry name" value="Non-specific serine/threonine protein kinase"/>
    <property type="match status" value="1"/>
</dbReference>
<feature type="coiled-coil region" evidence="15">
    <location>
        <begin position="560"/>
        <end position="1011"/>
    </location>
</feature>
<dbReference type="Pfam" id="PF00069">
    <property type="entry name" value="Pkinase"/>
    <property type="match status" value="1"/>
</dbReference>
<evidence type="ECO:0000256" key="6">
    <source>
        <dbReference type="ARBA" id="ARBA00022741"/>
    </source>
</evidence>
<dbReference type="InterPro" id="IPR011009">
    <property type="entry name" value="Kinase-like_dom_sf"/>
</dbReference>
<dbReference type="SMART" id="SM00109">
    <property type="entry name" value="C1"/>
    <property type="match status" value="1"/>
</dbReference>
<gene>
    <name evidence="21" type="ORF">HERILL_LOCUS6373</name>
</gene>
<dbReference type="SMART" id="SM00220">
    <property type="entry name" value="S_TKc"/>
    <property type="match status" value="1"/>
</dbReference>
<dbReference type="InterPro" id="IPR050839">
    <property type="entry name" value="Rho-assoc_Ser/Thr_Kinase"/>
</dbReference>
<evidence type="ECO:0000256" key="8">
    <source>
        <dbReference type="ARBA" id="ARBA00022777"/>
    </source>
</evidence>